<dbReference type="PANTHER" id="PTHR45663">
    <property type="entry name" value="GEO12009P1"/>
    <property type="match status" value="1"/>
</dbReference>
<dbReference type="RefSeq" id="WP_251594354.1">
    <property type="nucleotide sequence ID" value="NZ_JAMLJI010000003.1"/>
</dbReference>
<protein>
    <submittedName>
        <fullName evidence="3">Tetratricopeptide repeat protein</fullName>
    </submittedName>
</protein>
<evidence type="ECO:0000259" key="2">
    <source>
        <dbReference type="PROSITE" id="PS51352"/>
    </source>
</evidence>
<dbReference type="InterPro" id="IPR036249">
    <property type="entry name" value="Thioredoxin-like_sf"/>
</dbReference>
<dbReference type="InterPro" id="IPR011990">
    <property type="entry name" value="TPR-like_helical_dom_sf"/>
</dbReference>
<dbReference type="Pfam" id="PF14559">
    <property type="entry name" value="TPR_19"/>
    <property type="match status" value="1"/>
</dbReference>
<gene>
    <name evidence="3" type="ORF">QC825_11010</name>
</gene>
<dbReference type="PANTHER" id="PTHR45663:SF11">
    <property type="entry name" value="GEO12009P1"/>
    <property type="match status" value="1"/>
</dbReference>
<dbReference type="InterPro" id="IPR013766">
    <property type="entry name" value="Thioredoxin_domain"/>
</dbReference>
<feature type="domain" description="Thioredoxin" evidence="2">
    <location>
        <begin position="6"/>
        <end position="140"/>
    </location>
</feature>
<sequence>MQIVDPRTGAPMENPAETSGHRAGAQDVDDASIIVTVDMSNFQQVVLEGSMNTPVLLECLSSGNDECQRLTPVLEKLAREYKGAFILAKLDIDSEPQIAAQLGVRAAPDVKLIAQGQLYDQFQGALPEQKIREWLGQYLEAPQDTGLSTQAQAEQAVEQGDTATAKTLYQQLINESPNHHEYKIDYAGVLTAEGDFAQALEILDALPPEDRDSSKGRGVRARIEFAKEAPSREDVDALGARDDSEAQFLQAQFALGQGQYEPALEALLTLMQKDRSYGDDIARKTLLRVFDALGKEHALTTTYRRRMFTLLY</sequence>
<evidence type="ECO:0000313" key="4">
    <source>
        <dbReference type="Proteomes" id="UP001269375"/>
    </source>
</evidence>
<comment type="caution">
    <text evidence="3">The sequence shown here is derived from an EMBL/GenBank/DDBJ whole genome shotgun (WGS) entry which is preliminary data.</text>
</comment>
<proteinExistence type="predicted"/>
<feature type="region of interest" description="Disordered" evidence="1">
    <location>
        <begin position="1"/>
        <end position="25"/>
    </location>
</feature>
<dbReference type="CDD" id="cd02956">
    <property type="entry name" value="ybbN"/>
    <property type="match status" value="1"/>
</dbReference>
<dbReference type="SUPFAM" id="SSF48452">
    <property type="entry name" value="TPR-like"/>
    <property type="match status" value="1"/>
</dbReference>
<name>A0ABU1GX82_9GAMM</name>
<dbReference type="EMBL" id="JARWAO010000005">
    <property type="protein sequence ID" value="MDR5896604.1"/>
    <property type="molecule type" value="Genomic_DNA"/>
</dbReference>
<reference evidence="3 4" key="1">
    <citation type="submission" date="2023-04" db="EMBL/GenBank/DDBJ databases">
        <title>A long-awaited taxogenomic arrangement of the family Halomonadaceae.</title>
        <authorList>
            <person name="De La Haba R."/>
            <person name="Chuvochina M."/>
            <person name="Wittouck S."/>
            <person name="Arahal D.R."/>
            <person name="Sanchez-Porro C."/>
            <person name="Hugenholtz P."/>
            <person name="Ventosa A."/>
        </authorList>
    </citation>
    <scope>NUCLEOTIDE SEQUENCE [LARGE SCALE GENOMIC DNA]</scope>
    <source>
        <strain evidence="3 4">DSM 22428</strain>
    </source>
</reference>
<organism evidence="3 4">
    <name type="scientific">Larsenimonas suaedae</name>
    <dbReference type="NCBI Taxonomy" id="1851019"/>
    <lineage>
        <taxon>Bacteria</taxon>
        <taxon>Pseudomonadati</taxon>
        <taxon>Pseudomonadota</taxon>
        <taxon>Gammaproteobacteria</taxon>
        <taxon>Oceanospirillales</taxon>
        <taxon>Halomonadaceae</taxon>
        <taxon>Larsenimonas</taxon>
    </lineage>
</organism>
<dbReference type="SUPFAM" id="SSF52833">
    <property type="entry name" value="Thioredoxin-like"/>
    <property type="match status" value="1"/>
</dbReference>
<evidence type="ECO:0000256" key="1">
    <source>
        <dbReference type="SAM" id="MobiDB-lite"/>
    </source>
</evidence>
<evidence type="ECO:0000313" key="3">
    <source>
        <dbReference type="EMBL" id="MDR5896604.1"/>
    </source>
</evidence>
<dbReference type="Proteomes" id="UP001269375">
    <property type="component" value="Unassembled WGS sequence"/>
</dbReference>
<accession>A0ABU1GX82</accession>
<dbReference type="Pfam" id="PF14561">
    <property type="entry name" value="TPR_20"/>
    <property type="match status" value="1"/>
</dbReference>
<dbReference type="PROSITE" id="PS51352">
    <property type="entry name" value="THIOREDOXIN_2"/>
    <property type="match status" value="1"/>
</dbReference>
<dbReference type="Gene3D" id="3.40.30.10">
    <property type="entry name" value="Glutaredoxin"/>
    <property type="match status" value="1"/>
</dbReference>
<keyword evidence="4" id="KW-1185">Reference proteome</keyword>
<dbReference type="Gene3D" id="1.25.40.10">
    <property type="entry name" value="Tetratricopeptide repeat domain"/>
    <property type="match status" value="2"/>
</dbReference>
<dbReference type="Pfam" id="PF00085">
    <property type="entry name" value="Thioredoxin"/>
    <property type="match status" value="1"/>
</dbReference>